<dbReference type="AlphaFoldDB" id="A0A3M3ADQ5"/>
<sequence>MNLDAQPAANDLTVFDDRLHDIHRQLGRDSEADALRSAGLGKDRGIDADQIASGIHQRTARVAGVDGCVGLNEVFIRVQAQLVTPGGADDAHRHGLADAERVADGQCDVADTNAVGARDGNGWQVFQIDFQDRKVGFRVVANDSGDGFAAVLERHHDLVRASGDVVIGQDVAFRAHHHARAKAGLHALLFRRVVAKEAPELRVFKKRVGALVHHLGGIEVDHRWRCGNDRIGIGRGALHDIGRLWRLLQIDIHARQANPLRITLDDQQGDKHASQQWPAEKTQCLEHLTSPDGCGRRKFCHGCAIMAGIIRVQRSSELHI</sequence>
<reference evidence="1 2" key="1">
    <citation type="submission" date="2018-08" db="EMBL/GenBank/DDBJ databases">
        <title>Recombination of ecologically and evolutionarily significant loci maintains genetic cohesion in the Pseudomonas syringae species complex.</title>
        <authorList>
            <person name="Dillon M."/>
            <person name="Thakur S."/>
            <person name="Almeida R.N.D."/>
            <person name="Weir B.S."/>
            <person name="Guttman D.S."/>
        </authorList>
    </citation>
    <scope>NUCLEOTIDE SEQUENCE [LARGE SCALE GENOMIC DNA]</scope>
    <source>
        <strain evidence="1 2">88_10</strain>
    </source>
</reference>
<gene>
    <name evidence="1" type="ORF">APX70_03217</name>
</gene>
<organism evidence="1 2">
    <name type="scientific">Pseudomonas syringae pv. maculicola</name>
    <dbReference type="NCBI Taxonomy" id="59511"/>
    <lineage>
        <taxon>Bacteria</taxon>
        <taxon>Pseudomonadati</taxon>
        <taxon>Pseudomonadota</taxon>
        <taxon>Gammaproteobacteria</taxon>
        <taxon>Pseudomonadales</taxon>
        <taxon>Pseudomonadaceae</taxon>
        <taxon>Pseudomonas</taxon>
    </lineage>
</organism>
<proteinExistence type="predicted"/>
<evidence type="ECO:0000313" key="2">
    <source>
        <dbReference type="Proteomes" id="UP000282378"/>
    </source>
</evidence>
<evidence type="ECO:0000313" key="1">
    <source>
        <dbReference type="EMBL" id="RML98540.1"/>
    </source>
</evidence>
<name>A0A3M3ADQ5_PSEYM</name>
<comment type="caution">
    <text evidence="1">The sequence shown here is derived from an EMBL/GenBank/DDBJ whole genome shotgun (WGS) entry which is preliminary data.</text>
</comment>
<accession>A0A3M3ADQ5</accession>
<protein>
    <submittedName>
        <fullName evidence="1">Uncharacterized protein</fullName>
    </submittedName>
</protein>
<dbReference type="Proteomes" id="UP000282378">
    <property type="component" value="Unassembled WGS sequence"/>
</dbReference>
<dbReference type="EMBL" id="RBNL01000687">
    <property type="protein sequence ID" value="RML98540.1"/>
    <property type="molecule type" value="Genomic_DNA"/>
</dbReference>